<dbReference type="Pfam" id="PF00155">
    <property type="entry name" value="Aminotran_1_2"/>
    <property type="match status" value="1"/>
</dbReference>
<evidence type="ECO:0000259" key="6">
    <source>
        <dbReference type="Pfam" id="PF00155"/>
    </source>
</evidence>
<dbReference type="EMBL" id="FR824048">
    <property type="protein sequence ID" value="CCA14387.1"/>
    <property type="molecule type" value="Genomic_DNA"/>
</dbReference>
<reference evidence="7" key="1">
    <citation type="journal article" date="2011" name="PLoS Biol.">
        <title>Gene gain and loss during evolution of obligate parasitism in the white rust pathogen of Arabidopsis thaliana.</title>
        <authorList>
            <person name="Kemen E."/>
            <person name="Gardiner A."/>
            <person name="Schultz-Larsen T."/>
            <person name="Kemen A.C."/>
            <person name="Balmuth A.L."/>
            <person name="Robert-Seilaniantz A."/>
            <person name="Bailey K."/>
            <person name="Holub E."/>
            <person name="Studholme D.J."/>
            <person name="Maclean D."/>
            <person name="Jones J.D."/>
        </authorList>
    </citation>
    <scope>NUCLEOTIDE SEQUENCE</scope>
</reference>
<evidence type="ECO:0000256" key="3">
    <source>
        <dbReference type="ARBA" id="ARBA00022576"/>
    </source>
</evidence>
<name>F0W016_9STRA</name>
<evidence type="ECO:0000256" key="2">
    <source>
        <dbReference type="ARBA" id="ARBA00007441"/>
    </source>
</evidence>
<dbReference type="SUPFAM" id="SSF53383">
    <property type="entry name" value="PLP-dependent transferases"/>
    <property type="match status" value="1"/>
</dbReference>
<comment type="similarity">
    <text evidence="2">Belongs to the class-I pyridoxal-phosphate-dependent aminotransferase family.</text>
</comment>
<dbReference type="InterPro" id="IPR015424">
    <property type="entry name" value="PyrdxlP-dep_Trfase"/>
</dbReference>
<dbReference type="CDD" id="cd00609">
    <property type="entry name" value="AAT_like"/>
    <property type="match status" value="1"/>
</dbReference>
<dbReference type="AlphaFoldDB" id="F0W016"/>
<evidence type="ECO:0000313" key="7">
    <source>
        <dbReference type="EMBL" id="CCA14387.1"/>
    </source>
</evidence>
<dbReference type="Gene3D" id="3.90.1150.10">
    <property type="entry name" value="Aspartate Aminotransferase, domain 1"/>
    <property type="match status" value="1"/>
</dbReference>
<reference evidence="7" key="2">
    <citation type="submission" date="2011-02" db="EMBL/GenBank/DDBJ databases">
        <authorList>
            <person name="MacLean D."/>
        </authorList>
    </citation>
    <scope>NUCLEOTIDE SEQUENCE</scope>
</reference>
<protein>
    <submittedName>
        <fullName evidence="7">Aspartate aminotransferase putative</fullName>
    </submittedName>
</protein>
<evidence type="ECO:0000256" key="5">
    <source>
        <dbReference type="ARBA" id="ARBA00022898"/>
    </source>
</evidence>
<dbReference type="PANTHER" id="PTHR46383:SF1">
    <property type="entry name" value="ASPARTATE AMINOTRANSFERASE"/>
    <property type="match status" value="1"/>
</dbReference>
<feature type="domain" description="Aminotransferase class I/classII large" evidence="6">
    <location>
        <begin position="85"/>
        <end position="236"/>
    </location>
</feature>
<organism evidence="7">
    <name type="scientific">Albugo laibachii Nc14</name>
    <dbReference type="NCBI Taxonomy" id="890382"/>
    <lineage>
        <taxon>Eukaryota</taxon>
        <taxon>Sar</taxon>
        <taxon>Stramenopiles</taxon>
        <taxon>Oomycota</taxon>
        <taxon>Peronosporomycetes</taxon>
        <taxon>Albuginales</taxon>
        <taxon>Albuginaceae</taxon>
        <taxon>Albugo</taxon>
    </lineage>
</organism>
<dbReference type="InterPro" id="IPR015422">
    <property type="entry name" value="PyrdxlP-dep_Trfase_small"/>
</dbReference>
<evidence type="ECO:0000256" key="1">
    <source>
        <dbReference type="ARBA" id="ARBA00001933"/>
    </source>
</evidence>
<sequence>MPNSSIIATGLEQKNRVRVMSRKLKRKARIRLSYRLSYPVLIISIVEGRGPHKAINCKIRILCASAGSALDQLSNEMISEGSTIYKLGLGQSPFSVPQCIVDELRANAHQRDYLPVAGLPALCGDVANWASHNLDLHYTAENIVIGPGTKELLYVLQMVYYGDLLLPNPSCTSFAPQASIAGRNMLWLPTHANDRWVLRPEVLEKHCAPDPDAPRILILNSPSNPTGCVYTEDEVCLCSRMRGYIYFLASMISFCRLPRLRGNTEFWSFQTKSIRSSILGQMMRILPSRDFIQRGLLFLAVSVSGVVPVAGE</sequence>
<gene>
    <name evidence="7" type="primary">AlNc14C3G494</name>
    <name evidence="7" type="ORF">ALNC14_005300</name>
</gene>
<dbReference type="HOGENOM" id="CLU_892586_0_0_1"/>
<dbReference type="InterPro" id="IPR015421">
    <property type="entry name" value="PyrdxlP-dep_Trfase_major"/>
</dbReference>
<keyword evidence="4 7" id="KW-0808">Transferase</keyword>
<keyword evidence="3 7" id="KW-0032">Aminotransferase</keyword>
<accession>F0W016</accession>
<dbReference type="GO" id="GO:0006520">
    <property type="term" value="P:amino acid metabolic process"/>
    <property type="evidence" value="ECO:0007669"/>
    <property type="project" value="InterPro"/>
</dbReference>
<evidence type="ECO:0000256" key="4">
    <source>
        <dbReference type="ARBA" id="ARBA00022679"/>
    </source>
</evidence>
<dbReference type="GO" id="GO:0008483">
    <property type="term" value="F:transaminase activity"/>
    <property type="evidence" value="ECO:0007669"/>
    <property type="project" value="UniProtKB-KW"/>
</dbReference>
<dbReference type="PANTHER" id="PTHR46383">
    <property type="entry name" value="ASPARTATE AMINOTRANSFERASE"/>
    <property type="match status" value="1"/>
</dbReference>
<comment type="cofactor">
    <cofactor evidence="1">
        <name>pyridoxal 5'-phosphate</name>
        <dbReference type="ChEBI" id="CHEBI:597326"/>
    </cofactor>
</comment>
<dbReference type="InterPro" id="IPR050596">
    <property type="entry name" value="AspAT/PAT-like"/>
</dbReference>
<proteinExistence type="inferred from homology"/>
<dbReference type="InterPro" id="IPR004839">
    <property type="entry name" value="Aminotransferase_I/II_large"/>
</dbReference>
<dbReference type="Gene3D" id="3.40.640.10">
    <property type="entry name" value="Type I PLP-dependent aspartate aminotransferase-like (Major domain)"/>
    <property type="match status" value="1"/>
</dbReference>
<dbReference type="GO" id="GO:0030170">
    <property type="term" value="F:pyridoxal phosphate binding"/>
    <property type="evidence" value="ECO:0007669"/>
    <property type="project" value="InterPro"/>
</dbReference>
<keyword evidence="5" id="KW-0663">Pyridoxal phosphate</keyword>